<evidence type="ECO:0000256" key="2">
    <source>
        <dbReference type="ARBA" id="ARBA00004651"/>
    </source>
</evidence>
<protein>
    <submittedName>
        <fullName evidence="15">Putative cytochrome b561</fullName>
    </submittedName>
</protein>
<name>A0A017HL41_9RHOB</name>
<keyword evidence="9 13" id="KW-1133">Transmembrane helix</keyword>
<comment type="caution">
    <text evidence="15">The sequence shown here is derived from an EMBL/GenBank/DDBJ whole genome shotgun (WGS) entry which is preliminary data.</text>
</comment>
<dbReference type="GO" id="GO:0022904">
    <property type="term" value="P:respiratory electron transport chain"/>
    <property type="evidence" value="ECO:0007669"/>
    <property type="project" value="InterPro"/>
</dbReference>
<evidence type="ECO:0000256" key="7">
    <source>
        <dbReference type="ARBA" id="ARBA00022723"/>
    </source>
</evidence>
<evidence type="ECO:0000259" key="14">
    <source>
        <dbReference type="Pfam" id="PF01292"/>
    </source>
</evidence>
<evidence type="ECO:0000256" key="3">
    <source>
        <dbReference type="ARBA" id="ARBA00022448"/>
    </source>
</evidence>
<feature type="domain" description="Cytochrome b561 bacterial/Ni-hydrogenase" evidence="14">
    <location>
        <begin position="11"/>
        <end position="181"/>
    </location>
</feature>
<evidence type="ECO:0000313" key="16">
    <source>
        <dbReference type="Proteomes" id="UP000019666"/>
    </source>
</evidence>
<feature type="transmembrane region" description="Helical" evidence="13">
    <location>
        <begin position="143"/>
        <end position="169"/>
    </location>
</feature>
<dbReference type="HOGENOM" id="CLU_095321_4_2_5"/>
<dbReference type="PANTHER" id="PTHR30529">
    <property type="entry name" value="CYTOCHROME B561"/>
    <property type="match status" value="1"/>
</dbReference>
<proteinExistence type="inferred from homology"/>
<keyword evidence="6 13" id="KW-0812">Transmembrane</keyword>
<feature type="transmembrane region" description="Helical" evidence="13">
    <location>
        <begin position="97"/>
        <end position="123"/>
    </location>
</feature>
<dbReference type="GO" id="GO:0046872">
    <property type="term" value="F:metal ion binding"/>
    <property type="evidence" value="ECO:0007669"/>
    <property type="project" value="UniProtKB-KW"/>
</dbReference>
<evidence type="ECO:0000256" key="6">
    <source>
        <dbReference type="ARBA" id="ARBA00022692"/>
    </source>
</evidence>
<keyword evidence="5" id="KW-0349">Heme</keyword>
<accession>A0A017HL41</accession>
<dbReference type="OrthoDB" id="1247465at2"/>
<dbReference type="Gene3D" id="1.20.950.20">
    <property type="entry name" value="Transmembrane di-heme cytochromes, Chain C"/>
    <property type="match status" value="1"/>
</dbReference>
<dbReference type="InterPro" id="IPR052168">
    <property type="entry name" value="Cytochrome_b561_oxidase"/>
</dbReference>
<dbReference type="GO" id="GO:0009055">
    <property type="term" value="F:electron transfer activity"/>
    <property type="evidence" value="ECO:0007669"/>
    <property type="project" value="InterPro"/>
</dbReference>
<dbReference type="InterPro" id="IPR016174">
    <property type="entry name" value="Di-haem_cyt_TM"/>
</dbReference>
<evidence type="ECO:0000256" key="12">
    <source>
        <dbReference type="ARBA" id="ARBA00037975"/>
    </source>
</evidence>
<dbReference type="InterPro" id="IPR011577">
    <property type="entry name" value="Cyt_b561_bac/Ni-Hgenase"/>
</dbReference>
<dbReference type="SUPFAM" id="SSF81342">
    <property type="entry name" value="Transmembrane di-heme cytochromes"/>
    <property type="match status" value="1"/>
</dbReference>
<keyword evidence="4" id="KW-1003">Cell membrane</keyword>
<gene>
    <name evidence="15" type="ORF">Rumeso_03364</name>
</gene>
<comment type="similarity">
    <text evidence="12">Belongs to the cytochrome b561 family.</text>
</comment>
<keyword evidence="16" id="KW-1185">Reference proteome</keyword>
<dbReference type="RefSeq" id="WP_082483506.1">
    <property type="nucleotide sequence ID" value="NZ_KK088564.1"/>
</dbReference>
<keyword evidence="3" id="KW-0813">Transport</keyword>
<feature type="transmembrane region" description="Helical" evidence="13">
    <location>
        <begin position="20"/>
        <end position="37"/>
    </location>
</feature>
<organism evidence="15 16">
    <name type="scientific">Rubellimicrobium mesophilum DSM 19309</name>
    <dbReference type="NCBI Taxonomy" id="442562"/>
    <lineage>
        <taxon>Bacteria</taxon>
        <taxon>Pseudomonadati</taxon>
        <taxon>Pseudomonadota</taxon>
        <taxon>Alphaproteobacteria</taxon>
        <taxon>Rhodobacterales</taxon>
        <taxon>Roseobacteraceae</taxon>
        <taxon>Rubellimicrobium</taxon>
    </lineage>
</organism>
<evidence type="ECO:0000256" key="13">
    <source>
        <dbReference type="SAM" id="Phobius"/>
    </source>
</evidence>
<feature type="transmembrane region" description="Helical" evidence="13">
    <location>
        <begin position="49"/>
        <end position="69"/>
    </location>
</feature>
<evidence type="ECO:0000256" key="10">
    <source>
        <dbReference type="ARBA" id="ARBA00023004"/>
    </source>
</evidence>
<comment type="cofactor">
    <cofactor evidence="1">
        <name>heme b</name>
        <dbReference type="ChEBI" id="CHEBI:60344"/>
    </cofactor>
</comment>
<sequence>MMRARNGPETWGLVSRALHWLMAAGLLAMLPFGLWLARTQPSLGTLWLYGLHKSLGVMLLVLVLLRLVWHRLSPPPVMLSEGVAPWQLRLAATSHRALYALMLAVPLAGWSASSATGIDTVLFGRWTLPRIAPVSEAWDRRGFALHLWLSVALAVLVAIHVAGALWRHWGHRDATLRRMLGWA</sequence>
<evidence type="ECO:0000256" key="5">
    <source>
        <dbReference type="ARBA" id="ARBA00022617"/>
    </source>
</evidence>
<dbReference type="Proteomes" id="UP000019666">
    <property type="component" value="Unassembled WGS sequence"/>
</dbReference>
<evidence type="ECO:0000256" key="1">
    <source>
        <dbReference type="ARBA" id="ARBA00001970"/>
    </source>
</evidence>
<keyword evidence="11 13" id="KW-0472">Membrane</keyword>
<evidence type="ECO:0000256" key="11">
    <source>
        <dbReference type="ARBA" id="ARBA00023136"/>
    </source>
</evidence>
<dbReference type="Pfam" id="PF01292">
    <property type="entry name" value="Ni_hydr_CYTB"/>
    <property type="match status" value="1"/>
</dbReference>
<comment type="subcellular location">
    <subcellularLocation>
        <location evidence="2">Cell membrane</location>
        <topology evidence="2">Multi-pass membrane protein</topology>
    </subcellularLocation>
</comment>
<dbReference type="PANTHER" id="PTHR30529:SF1">
    <property type="entry name" value="CYTOCHROME B561 HOMOLOG 2"/>
    <property type="match status" value="1"/>
</dbReference>
<dbReference type="AlphaFoldDB" id="A0A017HL41"/>
<keyword evidence="8" id="KW-0249">Electron transport</keyword>
<dbReference type="GO" id="GO:0020037">
    <property type="term" value="F:heme binding"/>
    <property type="evidence" value="ECO:0007669"/>
    <property type="project" value="TreeGrafter"/>
</dbReference>
<dbReference type="STRING" id="442562.Rumeso_03364"/>
<keyword evidence="10" id="KW-0408">Iron</keyword>
<dbReference type="EMBL" id="AOSK01000094">
    <property type="protein sequence ID" value="EYD75036.1"/>
    <property type="molecule type" value="Genomic_DNA"/>
</dbReference>
<evidence type="ECO:0000256" key="4">
    <source>
        <dbReference type="ARBA" id="ARBA00022475"/>
    </source>
</evidence>
<evidence type="ECO:0000256" key="8">
    <source>
        <dbReference type="ARBA" id="ARBA00022982"/>
    </source>
</evidence>
<evidence type="ECO:0000313" key="15">
    <source>
        <dbReference type="EMBL" id="EYD75036.1"/>
    </source>
</evidence>
<dbReference type="GO" id="GO:0005886">
    <property type="term" value="C:plasma membrane"/>
    <property type="evidence" value="ECO:0007669"/>
    <property type="project" value="UniProtKB-SubCell"/>
</dbReference>
<evidence type="ECO:0000256" key="9">
    <source>
        <dbReference type="ARBA" id="ARBA00022989"/>
    </source>
</evidence>
<reference evidence="15 16" key="1">
    <citation type="submission" date="2013-02" db="EMBL/GenBank/DDBJ databases">
        <authorList>
            <person name="Fiebig A."/>
            <person name="Goeker M."/>
            <person name="Klenk H.-P.P."/>
        </authorList>
    </citation>
    <scope>NUCLEOTIDE SEQUENCE [LARGE SCALE GENOMIC DNA]</scope>
    <source>
        <strain evidence="15 16">DSM 19309</strain>
    </source>
</reference>
<keyword evidence="7" id="KW-0479">Metal-binding</keyword>